<dbReference type="GeneID" id="4850966"/>
<dbReference type="EMBL" id="AAVQ01000001">
    <property type="protein sequence ID" value="EAZ63728.2"/>
    <property type="molecule type" value="Genomic_DNA"/>
</dbReference>
<dbReference type="EC" id="3.2.1.3" evidence="2"/>
<proteinExistence type="predicted"/>
<gene>
    <name evidence="2" type="primary">WSC3</name>
    <name evidence="2" type="ORF">PICST_28187</name>
</gene>
<dbReference type="RefSeq" id="XP_001387751.2">
    <property type="nucleotide sequence ID" value="XM_001387714.1"/>
</dbReference>
<reference evidence="2 3" key="1">
    <citation type="journal article" date="2007" name="Nat. Biotechnol.">
        <title>Genome sequence of the lignocellulose-bioconverting and xylose-fermenting yeast Pichia stipitis.</title>
        <authorList>
            <person name="Jeffries T.W."/>
            <person name="Grigoriev I.V."/>
            <person name="Grimwood J."/>
            <person name="Laplaza J.M."/>
            <person name="Aerts A."/>
            <person name="Salamov A."/>
            <person name="Schmutz J."/>
            <person name="Lindquist E."/>
            <person name="Dehal P."/>
            <person name="Shapiro H."/>
            <person name="Jin Y.S."/>
            <person name="Passoth V."/>
            <person name="Richardson P.M."/>
        </authorList>
    </citation>
    <scope>NUCLEOTIDE SEQUENCE [LARGE SCALE GENOMIC DNA]</scope>
    <source>
        <strain evidence="3">ATCC 58785 / CBS 6054 / NBRC 10063 / NRRL Y-11545</strain>
    </source>
</reference>
<evidence type="ECO:0000256" key="1">
    <source>
        <dbReference type="SAM" id="MobiDB-lite"/>
    </source>
</evidence>
<keyword evidence="2" id="KW-0326">Glycosidase</keyword>
<dbReference type="HOGENOM" id="CLU_1050164_0_0_1"/>
<feature type="region of interest" description="Disordered" evidence="1">
    <location>
        <begin position="1"/>
        <end position="49"/>
    </location>
</feature>
<feature type="compositionally biased region" description="Low complexity" evidence="1">
    <location>
        <begin position="13"/>
        <end position="29"/>
    </location>
</feature>
<keyword evidence="2" id="KW-0378">Hydrolase</keyword>
<sequence>MHAIRNVEDSGMSDSDSTISNSSTISFSSLKTPDRRTSRMRGSTASTSTNASFTSAASTFSSAASAFTATTASTSLTRDTRDSAKVPVSVVPSPSSTYVYTRDGRLAPCVAYVVAQLKMMSEQASEDKEAGSGIEVASRRGTTLSNVQVIYFNNTGPYELITLVDNDNLGRIIDYEQIDTIQEIRNKIGEKAKAMPESTRLVVVIENLYSILESPQAQLSYNEKNQLLVSVVRKATSGTTPYALFLVDKEYSSYVSMLVDEEVEV</sequence>
<dbReference type="Proteomes" id="UP000002258">
    <property type="component" value="Chromosome 1"/>
</dbReference>
<dbReference type="AlphaFoldDB" id="A3GFB7"/>
<dbReference type="GO" id="GO:0004339">
    <property type="term" value="F:glucan 1,4-alpha-glucosidase activity"/>
    <property type="evidence" value="ECO:0007669"/>
    <property type="project" value="UniProtKB-EC"/>
</dbReference>
<evidence type="ECO:0000313" key="2">
    <source>
        <dbReference type="EMBL" id="EAZ63728.2"/>
    </source>
</evidence>
<dbReference type="InParanoid" id="A3GFB7"/>
<keyword evidence="3" id="KW-1185">Reference proteome</keyword>
<dbReference type="KEGG" id="pic:PICST_28187"/>
<protein>
    <submittedName>
        <fullName evidence="2">Cell wall integrity and stress response component 3</fullName>
        <ecNumber evidence="2">3.2.1.3</ecNumber>
    </submittedName>
</protein>
<name>A3GFB7_PICST</name>
<evidence type="ECO:0000313" key="3">
    <source>
        <dbReference type="Proteomes" id="UP000002258"/>
    </source>
</evidence>
<organism evidence="2 3">
    <name type="scientific">Scheffersomyces stipitis (strain ATCC 58785 / CBS 6054 / NBRC 10063 / NRRL Y-11545)</name>
    <name type="common">Yeast</name>
    <name type="synonym">Pichia stipitis</name>
    <dbReference type="NCBI Taxonomy" id="322104"/>
    <lineage>
        <taxon>Eukaryota</taxon>
        <taxon>Fungi</taxon>
        <taxon>Dikarya</taxon>
        <taxon>Ascomycota</taxon>
        <taxon>Saccharomycotina</taxon>
        <taxon>Pichiomycetes</taxon>
        <taxon>Debaryomycetaceae</taxon>
        <taxon>Scheffersomyces</taxon>
    </lineage>
</organism>
<comment type="caution">
    <text evidence="2">The sequence shown here is derived from an EMBL/GenBank/DDBJ whole genome shotgun (WGS) entry which is preliminary data.</text>
</comment>
<accession>A3GFB7</accession>